<evidence type="ECO:0000256" key="4">
    <source>
        <dbReference type="ARBA" id="ARBA00022490"/>
    </source>
</evidence>
<feature type="region of interest" description="Disordered" evidence="7">
    <location>
        <begin position="1"/>
        <end position="36"/>
    </location>
</feature>
<organism evidence="8 9">
    <name type="scientific">Lepraria finkii</name>
    <dbReference type="NCBI Taxonomy" id="1340010"/>
    <lineage>
        <taxon>Eukaryota</taxon>
        <taxon>Fungi</taxon>
        <taxon>Dikarya</taxon>
        <taxon>Ascomycota</taxon>
        <taxon>Pezizomycotina</taxon>
        <taxon>Lecanoromycetes</taxon>
        <taxon>OSLEUM clade</taxon>
        <taxon>Lecanoromycetidae</taxon>
        <taxon>Lecanorales</taxon>
        <taxon>Lecanorineae</taxon>
        <taxon>Stereocaulaceae</taxon>
        <taxon>Lepraria</taxon>
    </lineage>
</organism>
<keyword evidence="9" id="KW-1185">Reference proteome</keyword>
<gene>
    <name evidence="8" type="ORF">ABVK25_004279</name>
</gene>
<comment type="similarity">
    <text evidence="2">Belongs to the dynactin subunits 5/6 family. Dynactin subunit 6 subfamily.</text>
</comment>
<dbReference type="InterPro" id="IPR027777">
    <property type="entry name" value="DCTN6"/>
</dbReference>
<keyword evidence="4" id="KW-0963">Cytoplasm</keyword>
<name>A0ABR4BF51_9LECA</name>
<evidence type="ECO:0000313" key="8">
    <source>
        <dbReference type="EMBL" id="KAL2055471.1"/>
    </source>
</evidence>
<comment type="subcellular location">
    <subcellularLocation>
        <location evidence="1">Cytoplasm</location>
        <location evidence="1">Cytoskeleton</location>
    </subcellularLocation>
</comment>
<sequence>MTTRPNPPYRTSTTKSSGPSLQTTPTTLLSPSATLTGPHPISLGANVIIQIRARLYSTYGPLTLSENCIISERASVGFLSPPTSLPTSPPISTTTQPSGIDNNEPPSTTLAPGVLIESGAVTEAASIGAYTIIEAGARIGKGAKIGERCKICAGVVVGEGVVVGDGIVVSGEWVGGVQEGGEEDGVCRVKGEGGEGAGGMC</sequence>
<comment type="function">
    <text evidence="6">Part of the dynactin complex that activates the molecular motor dynein for ultra-processive transport along microtubules.</text>
</comment>
<feature type="region of interest" description="Disordered" evidence="7">
    <location>
        <begin position="81"/>
        <end position="104"/>
    </location>
</feature>
<dbReference type="SUPFAM" id="SSF51161">
    <property type="entry name" value="Trimeric LpxA-like enzymes"/>
    <property type="match status" value="1"/>
</dbReference>
<accession>A0ABR4BF51</accession>
<comment type="caution">
    <text evidence="8">The sequence shown here is derived from an EMBL/GenBank/DDBJ whole genome shotgun (WGS) entry which is preliminary data.</text>
</comment>
<keyword evidence="5" id="KW-0206">Cytoskeleton</keyword>
<evidence type="ECO:0000256" key="6">
    <source>
        <dbReference type="ARBA" id="ARBA00034687"/>
    </source>
</evidence>
<evidence type="ECO:0000256" key="2">
    <source>
        <dbReference type="ARBA" id="ARBA00007719"/>
    </source>
</evidence>
<dbReference type="PANTHER" id="PTHR13072">
    <property type="entry name" value="DYNACTIN 6"/>
    <property type="match status" value="1"/>
</dbReference>
<evidence type="ECO:0000256" key="5">
    <source>
        <dbReference type="ARBA" id="ARBA00023212"/>
    </source>
</evidence>
<reference evidence="8 9" key="1">
    <citation type="submission" date="2024-09" db="EMBL/GenBank/DDBJ databases">
        <title>Rethinking Asexuality: The Enigmatic Case of Functional Sexual Genes in Lepraria (Stereocaulaceae).</title>
        <authorList>
            <person name="Doellman M."/>
            <person name="Sun Y."/>
            <person name="Barcenas-Pena A."/>
            <person name="Lumbsch H.T."/>
            <person name="Grewe F."/>
        </authorList>
    </citation>
    <scope>NUCLEOTIDE SEQUENCE [LARGE SCALE GENOMIC DNA]</scope>
    <source>
        <strain evidence="8 9">Grewe 0041</strain>
    </source>
</reference>
<proteinExistence type="inferred from homology"/>
<dbReference type="InterPro" id="IPR011004">
    <property type="entry name" value="Trimer_LpxA-like_sf"/>
</dbReference>
<dbReference type="Gene3D" id="2.160.10.10">
    <property type="entry name" value="Hexapeptide repeat proteins"/>
    <property type="match status" value="1"/>
</dbReference>
<evidence type="ECO:0000256" key="7">
    <source>
        <dbReference type="SAM" id="MobiDB-lite"/>
    </source>
</evidence>
<evidence type="ECO:0000256" key="1">
    <source>
        <dbReference type="ARBA" id="ARBA00004245"/>
    </source>
</evidence>
<dbReference type="PANTHER" id="PTHR13072:SF0">
    <property type="entry name" value="DYNACTIN SUBUNIT 6"/>
    <property type="match status" value="1"/>
</dbReference>
<dbReference type="EMBL" id="JBHFEH010000011">
    <property type="protein sequence ID" value="KAL2055471.1"/>
    <property type="molecule type" value="Genomic_DNA"/>
</dbReference>
<protein>
    <recommendedName>
        <fullName evidence="3">Dynactin subunit 6</fullName>
    </recommendedName>
</protein>
<evidence type="ECO:0000313" key="9">
    <source>
        <dbReference type="Proteomes" id="UP001590951"/>
    </source>
</evidence>
<feature type="compositionally biased region" description="Low complexity" evidence="7">
    <location>
        <begin position="16"/>
        <end position="36"/>
    </location>
</feature>
<evidence type="ECO:0000256" key="3">
    <source>
        <dbReference type="ARBA" id="ARBA00016573"/>
    </source>
</evidence>
<dbReference type="Proteomes" id="UP001590951">
    <property type="component" value="Unassembled WGS sequence"/>
</dbReference>